<keyword evidence="3" id="KW-0813">Transport</keyword>
<keyword evidence="5 13" id="KW-0812">Transmembrane</keyword>
<evidence type="ECO:0000256" key="9">
    <source>
        <dbReference type="ARBA" id="ARBA00023065"/>
    </source>
</evidence>
<evidence type="ECO:0000313" key="15">
    <source>
        <dbReference type="Proteomes" id="UP000006637"/>
    </source>
</evidence>
<evidence type="ECO:0000313" key="14">
    <source>
        <dbReference type="EMBL" id="ABG05806.1"/>
    </source>
</evidence>
<evidence type="ECO:0000256" key="7">
    <source>
        <dbReference type="ARBA" id="ARBA00022958"/>
    </source>
</evidence>
<evidence type="ECO:0000256" key="4">
    <source>
        <dbReference type="ARBA" id="ARBA00022538"/>
    </source>
</evidence>
<comment type="similarity">
    <text evidence="2">Belongs to the TMEM175 family.</text>
</comment>
<evidence type="ECO:0000256" key="5">
    <source>
        <dbReference type="ARBA" id="ARBA00022692"/>
    </source>
</evidence>
<dbReference type="KEGG" id="rxy:Rxyl_2895"/>
<evidence type="ECO:0000256" key="3">
    <source>
        <dbReference type="ARBA" id="ARBA00022448"/>
    </source>
</evidence>
<evidence type="ECO:0000256" key="13">
    <source>
        <dbReference type="SAM" id="Phobius"/>
    </source>
</evidence>
<keyword evidence="4" id="KW-0633">Potassium transport</keyword>
<gene>
    <name evidence="14" type="ordered locus">Rxyl_2895</name>
</gene>
<dbReference type="PANTHER" id="PTHR31462:SF5">
    <property type="entry name" value="ENDOSOMAL_LYSOSOMAL PROTON CHANNEL TMEM175"/>
    <property type="match status" value="1"/>
</dbReference>
<dbReference type="InterPro" id="IPR010617">
    <property type="entry name" value="TMEM175-like"/>
</dbReference>
<evidence type="ECO:0000256" key="2">
    <source>
        <dbReference type="ARBA" id="ARBA00006920"/>
    </source>
</evidence>
<feature type="transmembrane region" description="Helical" evidence="13">
    <location>
        <begin position="159"/>
        <end position="178"/>
    </location>
</feature>
<keyword evidence="6" id="KW-0631">Potassium channel</keyword>
<evidence type="ECO:0008006" key="16">
    <source>
        <dbReference type="Google" id="ProtNLM"/>
    </source>
</evidence>
<evidence type="ECO:0000256" key="11">
    <source>
        <dbReference type="ARBA" id="ARBA00023303"/>
    </source>
</evidence>
<feature type="transmembrane region" description="Helical" evidence="13">
    <location>
        <begin position="116"/>
        <end position="139"/>
    </location>
</feature>
<dbReference type="AlphaFoldDB" id="Q1AS22"/>
<dbReference type="GO" id="GO:0015252">
    <property type="term" value="F:proton channel activity"/>
    <property type="evidence" value="ECO:0007669"/>
    <property type="project" value="InterPro"/>
</dbReference>
<dbReference type="GO" id="GO:0016020">
    <property type="term" value="C:membrane"/>
    <property type="evidence" value="ECO:0007669"/>
    <property type="project" value="UniProtKB-SubCell"/>
</dbReference>
<dbReference type="PhylomeDB" id="Q1AS22"/>
<dbReference type="STRING" id="266117.Rxyl_2895"/>
<dbReference type="EMBL" id="CP000386">
    <property type="protein sequence ID" value="ABG05806.1"/>
    <property type="molecule type" value="Genomic_DNA"/>
</dbReference>
<comment type="catalytic activity">
    <reaction evidence="12">
        <text>K(+)(in) = K(+)(out)</text>
        <dbReference type="Rhea" id="RHEA:29463"/>
        <dbReference type="ChEBI" id="CHEBI:29103"/>
    </reaction>
</comment>
<sequence>MEGEKGVGLERVVFFSDAVFAIAITLLVLDIRVPEIPGALVDERLPEELAALWPKYLSYVLSFVVITMYWMGHHSIFSYIRGYDRTLMWLNALFLMAIAFLPFPTSLLGEYGEHRLAVVVYAGSLAVARLLLTAVWWYASAGRRLVDRGLSERMVRAHLLRGLAMPAVFVLSIGVSFLSLSAAMYTWGLLVAADLLAQRALRRRGW</sequence>
<dbReference type="HOGENOM" id="CLU_090238_3_0_11"/>
<evidence type="ECO:0000256" key="6">
    <source>
        <dbReference type="ARBA" id="ARBA00022826"/>
    </source>
</evidence>
<feature type="transmembrane region" description="Helical" evidence="13">
    <location>
        <begin position="12"/>
        <end position="33"/>
    </location>
</feature>
<feature type="transmembrane region" description="Helical" evidence="13">
    <location>
        <begin position="53"/>
        <end position="71"/>
    </location>
</feature>
<evidence type="ECO:0000256" key="1">
    <source>
        <dbReference type="ARBA" id="ARBA00004141"/>
    </source>
</evidence>
<organism evidence="14 15">
    <name type="scientific">Rubrobacter xylanophilus (strain DSM 9941 / JCM 11954 / NBRC 16129 / PRD-1)</name>
    <dbReference type="NCBI Taxonomy" id="266117"/>
    <lineage>
        <taxon>Bacteria</taxon>
        <taxon>Bacillati</taxon>
        <taxon>Actinomycetota</taxon>
        <taxon>Rubrobacteria</taxon>
        <taxon>Rubrobacterales</taxon>
        <taxon>Rubrobacteraceae</taxon>
        <taxon>Rubrobacter</taxon>
    </lineage>
</organism>
<reference evidence="14 15" key="1">
    <citation type="submission" date="2006-06" db="EMBL/GenBank/DDBJ databases">
        <title>Complete sequence of Rubrobacter xylanophilus DSM 9941.</title>
        <authorList>
            <consortium name="US DOE Joint Genome Institute"/>
            <person name="Copeland A."/>
            <person name="Lucas S."/>
            <person name="Lapidus A."/>
            <person name="Barry K."/>
            <person name="Detter J.C."/>
            <person name="Glavina del Rio T."/>
            <person name="Hammon N."/>
            <person name="Israni S."/>
            <person name="Dalin E."/>
            <person name="Tice H."/>
            <person name="Pitluck S."/>
            <person name="Munk A.C."/>
            <person name="Brettin T."/>
            <person name="Bruce D."/>
            <person name="Han C."/>
            <person name="Tapia R."/>
            <person name="Gilna P."/>
            <person name="Schmutz J."/>
            <person name="Larimer F."/>
            <person name="Land M."/>
            <person name="Hauser L."/>
            <person name="Kyrpides N."/>
            <person name="Lykidis A."/>
            <person name="da Costa M.S."/>
            <person name="Rainey F.A."/>
            <person name="Empadinhas N."/>
            <person name="Jolivet E."/>
            <person name="Battista J.R."/>
            <person name="Richardson P."/>
        </authorList>
    </citation>
    <scope>NUCLEOTIDE SEQUENCE [LARGE SCALE GENOMIC DNA]</scope>
    <source>
        <strain evidence="15">DSM 9941 / NBRC 16129 / PRD-1</strain>
    </source>
</reference>
<dbReference type="Proteomes" id="UP000006637">
    <property type="component" value="Chromosome"/>
</dbReference>
<keyword evidence="8 13" id="KW-1133">Transmembrane helix</keyword>
<keyword evidence="7" id="KW-0630">Potassium</keyword>
<evidence type="ECO:0000256" key="8">
    <source>
        <dbReference type="ARBA" id="ARBA00022989"/>
    </source>
</evidence>
<keyword evidence="10 13" id="KW-0472">Membrane</keyword>
<dbReference type="eggNOG" id="COG3548">
    <property type="taxonomic scope" value="Bacteria"/>
</dbReference>
<dbReference type="Pfam" id="PF06736">
    <property type="entry name" value="TMEM175"/>
    <property type="match status" value="1"/>
</dbReference>
<evidence type="ECO:0000256" key="12">
    <source>
        <dbReference type="ARBA" id="ARBA00034430"/>
    </source>
</evidence>
<dbReference type="RefSeq" id="WP_011565815.1">
    <property type="nucleotide sequence ID" value="NC_008148.1"/>
</dbReference>
<dbReference type="GO" id="GO:0005267">
    <property type="term" value="F:potassium channel activity"/>
    <property type="evidence" value="ECO:0007669"/>
    <property type="project" value="UniProtKB-KW"/>
</dbReference>
<accession>Q1AS22</accession>
<dbReference type="PANTHER" id="PTHR31462">
    <property type="entry name" value="ENDOSOMAL/LYSOSOMAL POTASSIUM CHANNEL TMEM175"/>
    <property type="match status" value="1"/>
</dbReference>
<dbReference type="OrthoDB" id="7626281at2"/>
<comment type="subcellular location">
    <subcellularLocation>
        <location evidence="1">Membrane</location>
        <topology evidence="1">Multi-pass membrane protein</topology>
    </subcellularLocation>
</comment>
<proteinExistence type="inferred from homology"/>
<feature type="transmembrane region" description="Helical" evidence="13">
    <location>
        <begin position="83"/>
        <end position="104"/>
    </location>
</feature>
<keyword evidence="15" id="KW-1185">Reference proteome</keyword>
<protein>
    <recommendedName>
        <fullName evidence="16">DUF1211 domain-containing membrane protein</fullName>
    </recommendedName>
</protein>
<keyword evidence="9" id="KW-0406">Ion transport</keyword>
<keyword evidence="11" id="KW-0407">Ion channel</keyword>
<evidence type="ECO:0000256" key="10">
    <source>
        <dbReference type="ARBA" id="ARBA00023136"/>
    </source>
</evidence>
<name>Q1AS22_RUBXD</name>